<proteinExistence type="predicted"/>
<feature type="transmembrane region" description="Helical" evidence="1">
    <location>
        <begin position="12"/>
        <end position="31"/>
    </location>
</feature>
<dbReference type="Pfam" id="PF00805">
    <property type="entry name" value="Pentapeptide"/>
    <property type="match status" value="2"/>
</dbReference>
<gene>
    <name evidence="2" type="ORF">F4560_003339</name>
</gene>
<evidence type="ECO:0000313" key="2">
    <source>
        <dbReference type="EMBL" id="MBB5803571.1"/>
    </source>
</evidence>
<dbReference type="Gene3D" id="2.160.20.80">
    <property type="entry name" value="E3 ubiquitin-protein ligase SopA"/>
    <property type="match status" value="1"/>
</dbReference>
<dbReference type="Proteomes" id="UP000552097">
    <property type="component" value="Unassembled WGS sequence"/>
</dbReference>
<dbReference type="PANTHER" id="PTHR14136:SF17">
    <property type="entry name" value="BTB_POZ DOMAIN-CONTAINING PROTEIN KCTD9"/>
    <property type="match status" value="1"/>
</dbReference>
<evidence type="ECO:0008006" key="4">
    <source>
        <dbReference type="Google" id="ProtNLM"/>
    </source>
</evidence>
<dbReference type="RefSeq" id="WP_184920961.1">
    <property type="nucleotide sequence ID" value="NZ_JACHMO010000001.1"/>
</dbReference>
<protein>
    <recommendedName>
        <fullName evidence="4">Pentapeptide repeat protein</fullName>
    </recommendedName>
</protein>
<comment type="caution">
    <text evidence="2">The sequence shown here is derived from an EMBL/GenBank/DDBJ whole genome shotgun (WGS) entry which is preliminary data.</text>
</comment>
<dbReference type="SUPFAM" id="SSF141571">
    <property type="entry name" value="Pentapeptide repeat-like"/>
    <property type="match status" value="1"/>
</dbReference>
<evidence type="ECO:0000313" key="3">
    <source>
        <dbReference type="Proteomes" id="UP000552097"/>
    </source>
</evidence>
<reference evidence="2 3" key="1">
    <citation type="submission" date="2020-08" db="EMBL/GenBank/DDBJ databases">
        <title>Sequencing the genomes of 1000 actinobacteria strains.</title>
        <authorList>
            <person name="Klenk H.-P."/>
        </authorList>
    </citation>
    <scope>NUCLEOTIDE SEQUENCE [LARGE SCALE GENOMIC DNA]</scope>
    <source>
        <strain evidence="2 3">DSM 45486</strain>
    </source>
</reference>
<dbReference type="InterPro" id="IPR051082">
    <property type="entry name" value="Pentapeptide-BTB/POZ_domain"/>
</dbReference>
<dbReference type="AlphaFoldDB" id="A0A7W9HKD5"/>
<organism evidence="2 3">
    <name type="scientific">Saccharothrix ecbatanensis</name>
    <dbReference type="NCBI Taxonomy" id="1105145"/>
    <lineage>
        <taxon>Bacteria</taxon>
        <taxon>Bacillati</taxon>
        <taxon>Actinomycetota</taxon>
        <taxon>Actinomycetes</taxon>
        <taxon>Pseudonocardiales</taxon>
        <taxon>Pseudonocardiaceae</taxon>
        <taxon>Saccharothrix</taxon>
    </lineage>
</organism>
<dbReference type="EMBL" id="JACHMO010000001">
    <property type="protein sequence ID" value="MBB5803571.1"/>
    <property type="molecule type" value="Genomic_DNA"/>
</dbReference>
<name>A0A7W9HKD5_9PSEU</name>
<keyword evidence="1" id="KW-0812">Transmembrane</keyword>
<dbReference type="InterPro" id="IPR001646">
    <property type="entry name" value="5peptide_repeat"/>
</dbReference>
<dbReference type="PANTHER" id="PTHR14136">
    <property type="entry name" value="BTB_POZ DOMAIN-CONTAINING PROTEIN KCTD9"/>
    <property type="match status" value="1"/>
</dbReference>
<accession>A0A7W9HKD5</accession>
<keyword evidence="1" id="KW-1133">Transmembrane helix</keyword>
<sequence>MSRGALWRGGLVVIAFLVVVVFVAALVPQWLHPPLGETALRGVVDAEKRIQLQQAQGQLQNSVRSTLLQAVGGLLVLVGAAAAWRQVQVSREGQITERFTRAIDQLGSDNLDVRVGGIYALERIARNSPADRNTVQFVLGVFVRNHAPWGVDEPRKSRPADGVVDERLPWLQRRMPDIQAVMVVLSRRPEAAGSPALILSRVDLRSLLLPRGAQLARTVFRHTNLARAWLAGADLRHADLTGADLRKANLEDADLRNAVLHHTSLVGANLVGANLSDADLRGADLRETTLDPASLQGIRADATTRWPTGSAIKTRHDAEDGSTV</sequence>
<keyword evidence="3" id="KW-1185">Reference proteome</keyword>
<evidence type="ECO:0000256" key="1">
    <source>
        <dbReference type="SAM" id="Phobius"/>
    </source>
</evidence>
<keyword evidence="1" id="KW-0472">Membrane</keyword>